<evidence type="ECO:0000259" key="2">
    <source>
        <dbReference type="Pfam" id="PF12898"/>
    </source>
</evidence>
<feature type="compositionally biased region" description="Polar residues" evidence="1">
    <location>
        <begin position="140"/>
        <end position="153"/>
    </location>
</feature>
<dbReference type="EMBL" id="ML996568">
    <property type="protein sequence ID" value="KAF2760481.1"/>
    <property type="molecule type" value="Genomic_DNA"/>
</dbReference>
<evidence type="ECO:0000313" key="3">
    <source>
        <dbReference type="EMBL" id="KAF2760481.1"/>
    </source>
</evidence>
<dbReference type="RefSeq" id="XP_033602932.1">
    <property type="nucleotide sequence ID" value="XM_033740484.1"/>
</dbReference>
<dbReference type="GeneID" id="54481538"/>
<protein>
    <recommendedName>
        <fullName evidence="2">Stc1 domain-containing protein</fullName>
    </recommendedName>
</protein>
<keyword evidence="4" id="KW-1185">Reference proteome</keyword>
<evidence type="ECO:0000256" key="1">
    <source>
        <dbReference type="SAM" id="MobiDB-lite"/>
    </source>
</evidence>
<accession>A0A6A6WH50</accession>
<proteinExistence type="predicted"/>
<reference evidence="3" key="1">
    <citation type="journal article" date="2020" name="Stud. Mycol.">
        <title>101 Dothideomycetes genomes: a test case for predicting lifestyles and emergence of pathogens.</title>
        <authorList>
            <person name="Haridas S."/>
            <person name="Albert R."/>
            <person name="Binder M."/>
            <person name="Bloem J."/>
            <person name="Labutti K."/>
            <person name="Salamov A."/>
            <person name="Andreopoulos B."/>
            <person name="Baker S."/>
            <person name="Barry K."/>
            <person name="Bills G."/>
            <person name="Bluhm B."/>
            <person name="Cannon C."/>
            <person name="Castanera R."/>
            <person name="Culley D."/>
            <person name="Daum C."/>
            <person name="Ezra D."/>
            <person name="Gonzalez J."/>
            <person name="Henrissat B."/>
            <person name="Kuo A."/>
            <person name="Liang C."/>
            <person name="Lipzen A."/>
            <person name="Lutzoni F."/>
            <person name="Magnuson J."/>
            <person name="Mondo S."/>
            <person name="Nolan M."/>
            <person name="Ohm R."/>
            <person name="Pangilinan J."/>
            <person name="Park H.-J."/>
            <person name="Ramirez L."/>
            <person name="Alfaro M."/>
            <person name="Sun H."/>
            <person name="Tritt A."/>
            <person name="Yoshinaga Y."/>
            <person name="Zwiers L.-H."/>
            <person name="Turgeon B."/>
            <person name="Goodwin S."/>
            <person name="Spatafora J."/>
            <person name="Crous P."/>
            <person name="Grigoriev I."/>
        </authorList>
    </citation>
    <scope>NUCLEOTIDE SEQUENCE</scope>
    <source>
        <strain evidence="3">CBS 121739</strain>
    </source>
</reference>
<feature type="compositionally biased region" description="Gly residues" evidence="1">
    <location>
        <begin position="1"/>
        <end position="19"/>
    </location>
</feature>
<feature type="region of interest" description="Disordered" evidence="1">
    <location>
        <begin position="209"/>
        <end position="308"/>
    </location>
</feature>
<feature type="compositionally biased region" description="Basic residues" evidence="1">
    <location>
        <begin position="270"/>
        <end position="283"/>
    </location>
</feature>
<feature type="region of interest" description="Disordered" evidence="1">
    <location>
        <begin position="1"/>
        <end position="22"/>
    </location>
</feature>
<evidence type="ECO:0000313" key="4">
    <source>
        <dbReference type="Proteomes" id="UP000799437"/>
    </source>
</evidence>
<organism evidence="3 4">
    <name type="scientific">Pseudovirgaria hyperparasitica</name>
    <dbReference type="NCBI Taxonomy" id="470096"/>
    <lineage>
        <taxon>Eukaryota</taxon>
        <taxon>Fungi</taxon>
        <taxon>Dikarya</taxon>
        <taxon>Ascomycota</taxon>
        <taxon>Pezizomycotina</taxon>
        <taxon>Dothideomycetes</taxon>
        <taxon>Dothideomycetes incertae sedis</taxon>
        <taxon>Acrospermales</taxon>
        <taxon>Acrospermaceae</taxon>
        <taxon>Pseudovirgaria</taxon>
    </lineage>
</organism>
<dbReference type="Pfam" id="PF12898">
    <property type="entry name" value="Stc1"/>
    <property type="match status" value="1"/>
</dbReference>
<feature type="compositionally biased region" description="Polar residues" evidence="1">
    <location>
        <begin position="292"/>
        <end position="301"/>
    </location>
</feature>
<dbReference type="AlphaFoldDB" id="A0A6A6WH50"/>
<name>A0A6A6WH50_9PEZI</name>
<feature type="domain" description="Stc1" evidence="2">
    <location>
        <begin position="31"/>
        <end position="109"/>
    </location>
</feature>
<dbReference type="OrthoDB" id="3514033at2759"/>
<dbReference type="Proteomes" id="UP000799437">
    <property type="component" value="Unassembled WGS sequence"/>
</dbReference>
<feature type="compositionally biased region" description="Low complexity" evidence="1">
    <location>
        <begin position="154"/>
        <end position="172"/>
    </location>
</feature>
<feature type="compositionally biased region" description="Polar residues" evidence="1">
    <location>
        <begin position="214"/>
        <end position="233"/>
    </location>
</feature>
<sequence length="308" mass="32773">MISGSNSGGGRGRSFGGYNSGPNNGLPSKIKCYKCNKPKTVTAFSTKQRENAQSSVRCGRPIQIACVECNQQTVVEITCIECKVTKSVPEFSKAQAKETDTARCFKCVEERTTMEAQKSDSDDDDAAYSADDDDDDATSFFLSSIPSQTGRATSNNGSGVAVGPVSSPSVSSYDDTRDGFMPYKTKSYISGQTAGKSHNRVPMHNWAPGRAQEASRSTPSIATGVSLLTQSGFNPRGYGHPGSSTAPSVSGSEWGSTNTERNSTRNVTGAKHRAFAKVKAYKPPKKEELNDPSDNGTSDSGESYDSDI</sequence>
<feature type="region of interest" description="Disordered" evidence="1">
    <location>
        <begin position="139"/>
        <end position="177"/>
    </location>
</feature>
<gene>
    <name evidence="3" type="ORF">EJ05DRAFT_286215</name>
</gene>
<feature type="compositionally biased region" description="Polar residues" evidence="1">
    <location>
        <begin position="242"/>
        <end position="267"/>
    </location>
</feature>
<dbReference type="InterPro" id="IPR024630">
    <property type="entry name" value="Stc1"/>
</dbReference>